<gene>
    <name evidence="5" type="ORF">BKP64_13580</name>
</gene>
<keyword evidence="2 3" id="KW-0732">Signal</keyword>
<dbReference type="EMBL" id="CP017715">
    <property type="protein sequence ID" value="AOY89112.1"/>
    <property type="molecule type" value="Genomic_DNA"/>
</dbReference>
<dbReference type="AlphaFoldDB" id="A0A1D9GN94"/>
<organism evidence="5 6">
    <name type="scientific">Marinobacter salinus</name>
    <dbReference type="NCBI Taxonomy" id="1874317"/>
    <lineage>
        <taxon>Bacteria</taxon>
        <taxon>Pseudomonadati</taxon>
        <taxon>Pseudomonadota</taxon>
        <taxon>Gammaproteobacteria</taxon>
        <taxon>Pseudomonadales</taxon>
        <taxon>Marinobacteraceae</taxon>
        <taxon>Marinobacter</taxon>
    </lineage>
</organism>
<dbReference type="PANTHER" id="PTHR30483:SF37">
    <property type="entry name" value="ABC TRANSPORTER SUBSTRATE-BINDING PROTEIN"/>
    <property type="match status" value="1"/>
</dbReference>
<proteinExistence type="inferred from homology"/>
<dbReference type="SUPFAM" id="SSF53822">
    <property type="entry name" value="Periplasmic binding protein-like I"/>
    <property type="match status" value="1"/>
</dbReference>
<evidence type="ECO:0000256" key="1">
    <source>
        <dbReference type="ARBA" id="ARBA00010062"/>
    </source>
</evidence>
<keyword evidence="6" id="KW-1185">Reference proteome</keyword>
<dbReference type="Pfam" id="PF13458">
    <property type="entry name" value="Peripla_BP_6"/>
    <property type="match status" value="1"/>
</dbReference>
<dbReference type="RefSeq" id="WP_070971092.1">
    <property type="nucleotide sequence ID" value="NZ_CP017715.1"/>
</dbReference>
<feature type="domain" description="Leucine-binding protein" evidence="4">
    <location>
        <begin position="43"/>
        <end position="397"/>
    </location>
</feature>
<accession>A0A1D9GN94</accession>
<evidence type="ECO:0000256" key="3">
    <source>
        <dbReference type="SAM" id="SignalP"/>
    </source>
</evidence>
<evidence type="ECO:0000259" key="4">
    <source>
        <dbReference type="Pfam" id="PF13458"/>
    </source>
</evidence>
<dbReference type="STRING" id="1874317.BKP64_13580"/>
<evidence type="ECO:0000256" key="2">
    <source>
        <dbReference type="ARBA" id="ARBA00022729"/>
    </source>
</evidence>
<dbReference type="KEGG" id="msq:BKP64_13580"/>
<feature type="signal peptide" evidence="3">
    <location>
        <begin position="1"/>
        <end position="31"/>
    </location>
</feature>
<comment type="similarity">
    <text evidence="1">Belongs to the leucine-binding protein family.</text>
</comment>
<dbReference type="InterPro" id="IPR028081">
    <property type="entry name" value="Leu-bd"/>
</dbReference>
<dbReference type="InterPro" id="IPR028082">
    <property type="entry name" value="Peripla_BP_I"/>
</dbReference>
<dbReference type="CDD" id="cd06330">
    <property type="entry name" value="PBP1_As_SBP-like"/>
    <property type="match status" value="1"/>
</dbReference>
<dbReference type="PANTHER" id="PTHR30483">
    <property type="entry name" value="LEUCINE-SPECIFIC-BINDING PROTEIN"/>
    <property type="match status" value="1"/>
</dbReference>
<evidence type="ECO:0000313" key="6">
    <source>
        <dbReference type="Proteomes" id="UP000177445"/>
    </source>
</evidence>
<feature type="chain" id="PRO_5009442021" evidence="3">
    <location>
        <begin position="32"/>
        <end position="429"/>
    </location>
</feature>
<reference evidence="5 6" key="1">
    <citation type="submission" date="2016-10" db="EMBL/GenBank/DDBJ databases">
        <title>Marinobacter salinus sp. nov., a moderately halophilic bacterium isolated from a tidal flat environment.</title>
        <authorList>
            <person name="Park S.-J."/>
        </authorList>
    </citation>
    <scope>NUCLEOTIDE SEQUENCE [LARGE SCALE GENOMIC DNA]</scope>
    <source>
        <strain evidence="5 6">Hb8</strain>
    </source>
</reference>
<name>A0A1D9GN94_9GAMM</name>
<sequence>MSRQRAGKFFRRLMLFSTVYLVAMATPQASAEALGAPKEQADVTVGCLYPMSGRAGVLGRDSVVGIRLALKYLEEQAAPDRARLRILLGDTKSKLSTATTLARRFIEDEGASFLCGVVNSSVAIEVTSIAESAGAFFIGTDHASSRLTDEFFHDRYFRVTNDTRQSMTAGALFIKDYFSDHLARKPLRISYLGPDYEYGYQVWADFREALERFGVNYEIAGALWPRLSEPDYSHYINELITEKPDLVVNSLWGGDFVAFVTQATETRLFETARFANFEKGGDYEIFAQLGENMPLGLLLASRHHNNWPETEFNQWFVEEFHREAGYYPSSGAQGAFTGIVAIAEAVKNAGANYKDPLAIEQAFEQLALTTPEDPTGFQSSMDPDSHQIQQVMAIGETVPDDRYPPAKVMLGNWHIYYPAELEPRRAETK</sequence>
<dbReference type="Proteomes" id="UP000177445">
    <property type="component" value="Chromosome"/>
</dbReference>
<protein>
    <submittedName>
        <fullName evidence="5">ABC transporter substrate-binding protein</fullName>
    </submittedName>
</protein>
<evidence type="ECO:0000313" key="5">
    <source>
        <dbReference type="EMBL" id="AOY89112.1"/>
    </source>
</evidence>
<dbReference type="InterPro" id="IPR051010">
    <property type="entry name" value="BCAA_transport"/>
</dbReference>
<dbReference type="Gene3D" id="3.40.50.2300">
    <property type="match status" value="2"/>
</dbReference>